<sequence length="296" mass="33512">MCKKLLIMVLICSLISCVTGCKKDEKKVVIASKPMTEQLIIVEMLTKLIEEKTDIQVEQKMSIGGGTSNIHPAMEKGDIDLYPEYTGTGWLFVLKEPLIKDPEELYEAVKKGYAETYNITWLDLYGFNNTFGLAIKEALADGHDIETYTDLAKVSDKLSFAAEYDFFEREDGYPGLVSAYGFQFKTISEIDIGLKYQAIGEDEVDVINVFSTDGRLKEVGLVVLEDDQYFFPNYAATTIVRQEILEKYPELEEVLNTLGGQINNEEMIQMNYLVEIEKQEPKQVAVDFLEKKGLLP</sequence>
<dbReference type="PROSITE" id="PS51257">
    <property type="entry name" value="PROKAR_LIPOPROTEIN"/>
    <property type="match status" value="1"/>
</dbReference>
<proteinExistence type="predicted"/>
<dbReference type="RefSeq" id="WP_246552340.1">
    <property type="nucleotide sequence ID" value="NZ_CP058649.1"/>
</dbReference>
<dbReference type="EMBL" id="CP058649">
    <property type="protein sequence ID" value="QUI21341.1"/>
    <property type="molecule type" value="Genomic_DNA"/>
</dbReference>
<dbReference type="Gene3D" id="3.40.190.120">
    <property type="entry name" value="Osmoprotection protein (prox), domain 2"/>
    <property type="match status" value="1"/>
</dbReference>
<dbReference type="GO" id="GO:0043190">
    <property type="term" value="C:ATP-binding cassette (ABC) transporter complex"/>
    <property type="evidence" value="ECO:0007669"/>
    <property type="project" value="InterPro"/>
</dbReference>
<dbReference type="AlphaFoldDB" id="A0A8J8SF92"/>
<dbReference type="InterPro" id="IPR007210">
    <property type="entry name" value="ABC_Gly_betaine_transp_sub-bd"/>
</dbReference>
<gene>
    <name evidence="2" type="ORF">HZI73_03160</name>
</gene>
<evidence type="ECO:0000313" key="3">
    <source>
        <dbReference type="Proteomes" id="UP000683246"/>
    </source>
</evidence>
<name>A0A8J8SF92_9FIRM</name>
<protein>
    <submittedName>
        <fullName evidence="2">Glycine/betaine ABC transporter substrate-binding protein</fullName>
    </submittedName>
</protein>
<reference evidence="2" key="1">
    <citation type="submission" date="2020-07" db="EMBL/GenBank/DDBJ databases">
        <title>Vallitalea pronyensis genome.</title>
        <authorList>
            <person name="Postec A."/>
        </authorList>
    </citation>
    <scope>NUCLEOTIDE SEQUENCE</scope>
    <source>
        <strain evidence="2">FatNI3</strain>
    </source>
</reference>
<dbReference type="Gene3D" id="3.40.190.10">
    <property type="entry name" value="Periplasmic binding protein-like II"/>
    <property type="match status" value="1"/>
</dbReference>
<dbReference type="Pfam" id="PF04069">
    <property type="entry name" value="OpuAC"/>
    <property type="match status" value="1"/>
</dbReference>
<evidence type="ECO:0000313" key="2">
    <source>
        <dbReference type="EMBL" id="QUI21341.1"/>
    </source>
</evidence>
<organism evidence="2 3">
    <name type="scientific">Vallitalea pronyensis</name>
    <dbReference type="NCBI Taxonomy" id="1348613"/>
    <lineage>
        <taxon>Bacteria</taxon>
        <taxon>Bacillati</taxon>
        <taxon>Bacillota</taxon>
        <taxon>Clostridia</taxon>
        <taxon>Lachnospirales</taxon>
        <taxon>Vallitaleaceae</taxon>
        <taxon>Vallitalea</taxon>
    </lineage>
</organism>
<evidence type="ECO:0000259" key="1">
    <source>
        <dbReference type="Pfam" id="PF04069"/>
    </source>
</evidence>
<keyword evidence="3" id="KW-1185">Reference proteome</keyword>
<feature type="domain" description="ABC-type glycine betaine transport system substrate-binding" evidence="1">
    <location>
        <begin position="26"/>
        <end position="291"/>
    </location>
</feature>
<accession>A0A8J8SF92</accession>
<dbReference type="SUPFAM" id="SSF53850">
    <property type="entry name" value="Periplasmic binding protein-like II"/>
    <property type="match status" value="1"/>
</dbReference>
<dbReference type="KEGG" id="vpy:HZI73_03160"/>
<dbReference type="GO" id="GO:0022857">
    <property type="term" value="F:transmembrane transporter activity"/>
    <property type="evidence" value="ECO:0007669"/>
    <property type="project" value="InterPro"/>
</dbReference>
<dbReference type="Proteomes" id="UP000683246">
    <property type="component" value="Chromosome"/>
</dbReference>